<dbReference type="Gene3D" id="1.10.287.130">
    <property type="match status" value="1"/>
</dbReference>
<dbReference type="SMART" id="SM00091">
    <property type="entry name" value="PAS"/>
    <property type="match status" value="1"/>
</dbReference>
<keyword evidence="4" id="KW-0597">Phosphoprotein</keyword>
<dbReference type="InterPro" id="IPR000014">
    <property type="entry name" value="PAS"/>
</dbReference>
<dbReference type="SUPFAM" id="SSF55785">
    <property type="entry name" value="PYP-like sensor domain (PAS domain)"/>
    <property type="match status" value="1"/>
</dbReference>
<evidence type="ECO:0000256" key="4">
    <source>
        <dbReference type="ARBA" id="ARBA00022553"/>
    </source>
</evidence>
<keyword evidence="5" id="KW-0808">Transferase</keyword>
<dbReference type="EMBL" id="WTYO01000002">
    <property type="protein sequence ID" value="MXO68508.1"/>
    <property type="molecule type" value="Genomic_DNA"/>
</dbReference>
<comment type="subcellular location">
    <subcellularLocation>
        <location evidence="2">Membrane</location>
        <topology evidence="2">Multi-pass membrane protein</topology>
    </subcellularLocation>
</comment>
<dbReference type="Pfam" id="PF02518">
    <property type="entry name" value="HATPase_c"/>
    <property type="match status" value="1"/>
</dbReference>
<dbReference type="Gene3D" id="3.30.450.20">
    <property type="entry name" value="PAS domain"/>
    <property type="match status" value="1"/>
</dbReference>
<evidence type="ECO:0000256" key="11">
    <source>
        <dbReference type="ARBA" id="ARBA00023012"/>
    </source>
</evidence>
<keyword evidence="8" id="KW-0418">Kinase</keyword>
<name>A0ABW9UVN5_9SPHN</name>
<dbReference type="InterPro" id="IPR036097">
    <property type="entry name" value="HisK_dim/P_sf"/>
</dbReference>
<dbReference type="CDD" id="cd00082">
    <property type="entry name" value="HisKA"/>
    <property type="match status" value="1"/>
</dbReference>
<dbReference type="SUPFAM" id="SSF55874">
    <property type="entry name" value="ATPase domain of HSP90 chaperone/DNA topoisomerase II/histidine kinase"/>
    <property type="match status" value="1"/>
</dbReference>
<dbReference type="Pfam" id="PF00512">
    <property type="entry name" value="HisKA"/>
    <property type="match status" value="1"/>
</dbReference>
<dbReference type="InterPro" id="IPR003661">
    <property type="entry name" value="HisK_dim/P_dom"/>
</dbReference>
<dbReference type="SUPFAM" id="SSF47384">
    <property type="entry name" value="Homodimeric domain of signal transducing histidine kinase"/>
    <property type="match status" value="1"/>
</dbReference>
<dbReference type="InterPro" id="IPR035965">
    <property type="entry name" value="PAS-like_dom_sf"/>
</dbReference>
<keyword evidence="6" id="KW-0812">Transmembrane</keyword>
<evidence type="ECO:0000256" key="8">
    <source>
        <dbReference type="ARBA" id="ARBA00022777"/>
    </source>
</evidence>
<dbReference type="Pfam" id="PF13426">
    <property type="entry name" value="PAS_9"/>
    <property type="match status" value="1"/>
</dbReference>
<dbReference type="SMART" id="SM00388">
    <property type="entry name" value="HisKA"/>
    <property type="match status" value="1"/>
</dbReference>
<keyword evidence="7" id="KW-0547">Nucleotide-binding</keyword>
<evidence type="ECO:0000256" key="3">
    <source>
        <dbReference type="ARBA" id="ARBA00012438"/>
    </source>
</evidence>
<keyword evidence="10" id="KW-1133">Transmembrane helix</keyword>
<dbReference type="PROSITE" id="PS50109">
    <property type="entry name" value="HIS_KIN"/>
    <property type="match status" value="1"/>
</dbReference>
<comment type="catalytic activity">
    <reaction evidence="1">
        <text>ATP + protein L-histidine = ADP + protein N-phospho-L-histidine.</text>
        <dbReference type="EC" id="2.7.13.3"/>
    </reaction>
</comment>
<keyword evidence="16" id="KW-1185">Reference proteome</keyword>
<evidence type="ECO:0000256" key="2">
    <source>
        <dbReference type="ARBA" id="ARBA00004141"/>
    </source>
</evidence>
<protein>
    <recommendedName>
        <fullName evidence="3">histidine kinase</fullName>
        <ecNumber evidence="3">2.7.13.3</ecNumber>
    </recommendedName>
</protein>
<evidence type="ECO:0000256" key="10">
    <source>
        <dbReference type="ARBA" id="ARBA00022989"/>
    </source>
</evidence>
<dbReference type="PROSITE" id="PS50112">
    <property type="entry name" value="PAS"/>
    <property type="match status" value="1"/>
</dbReference>
<keyword evidence="12" id="KW-0472">Membrane</keyword>
<evidence type="ECO:0000313" key="15">
    <source>
        <dbReference type="EMBL" id="MXO68508.1"/>
    </source>
</evidence>
<dbReference type="CDD" id="cd00075">
    <property type="entry name" value="HATPase"/>
    <property type="match status" value="1"/>
</dbReference>
<evidence type="ECO:0000256" key="9">
    <source>
        <dbReference type="ARBA" id="ARBA00022840"/>
    </source>
</evidence>
<dbReference type="EC" id="2.7.13.3" evidence="3"/>
<feature type="domain" description="PAS" evidence="14">
    <location>
        <begin position="12"/>
        <end position="63"/>
    </location>
</feature>
<dbReference type="InterPro" id="IPR003594">
    <property type="entry name" value="HATPase_dom"/>
</dbReference>
<evidence type="ECO:0000256" key="12">
    <source>
        <dbReference type="ARBA" id="ARBA00023136"/>
    </source>
</evidence>
<keyword evidence="11" id="KW-0902">Two-component regulatory system</keyword>
<dbReference type="InterPro" id="IPR004358">
    <property type="entry name" value="Sig_transdc_His_kin-like_C"/>
</dbReference>
<dbReference type="Proteomes" id="UP000444401">
    <property type="component" value="Unassembled WGS sequence"/>
</dbReference>
<evidence type="ECO:0000313" key="16">
    <source>
        <dbReference type="Proteomes" id="UP000444401"/>
    </source>
</evidence>
<organism evidence="15 16">
    <name type="scientific">Pelagerythrobacter marinus</name>
    <dbReference type="NCBI Taxonomy" id="538382"/>
    <lineage>
        <taxon>Bacteria</taxon>
        <taxon>Pseudomonadati</taxon>
        <taxon>Pseudomonadota</taxon>
        <taxon>Alphaproteobacteria</taxon>
        <taxon>Sphingomonadales</taxon>
        <taxon>Erythrobacteraceae</taxon>
        <taxon>Pelagerythrobacter</taxon>
    </lineage>
</organism>
<gene>
    <name evidence="15" type="ORF">GRI72_06675</name>
</gene>
<dbReference type="RefSeq" id="WP_160733135.1">
    <property type="nucleotide sequence ID" value="NZ_WTYO01000002.1"/>
</dbReference>
<sequence>MSEAGRPPDDTPAEDLKDLYDNAPCGYLSLSPDGRVVKLNRTLCDWIGREEDEILGRTVHEILSFGGKIAFETHLAPLLRLQGFVHEIALDLVDARGNKIPVIANAAERRGEGERHLFTRLTVFKAVDRRTFERSLIEARIKAETQARAEHEAIELRDQFIAVLGHDLRNPLAALEAGTRLVKRCEGLGKREHLILREMEGSIARANRLIDDVMDFARGRLGGGLAVQKTADAPLQQALEQVAAESRAIAPRREFDVSLALERAVDCDADRIGQLASNLMGNAISHGAPDQPVRLEARTTNDEFILSVANGGDPIPAAARARLFEPFYRADFREGQKGLGLGLFIASEIARLHGGTLDVASDERETRFTLTMPRRDPDAGDAAADPA</sequence>
<evidence type="ECO:0000256" key="5">
    <source>
        <dbReference type="ARBA" id="ARBA00022679"/>
    </source>
</evidence>
<accession>A0ABW9UVN5</accession>
<evidence type="ECO:0000259" key="13">
    <source>
        <dbReference type="PROSITE" id="PS50109"/>
    </source>
</evidence>
<evidence type="ECO:0000259" key="14">
    <source>
        <dbReference type="PROSITE" id="PS50112"/>
    </source>
</evidence>
<keyword evidence="9" id="KW-0067">ATP-binding</keyword>
<dbReference type="CDD" id="cd00130">
    <property type="entry name" value="PAS"/>
    <property type="match status" value="1"/>
</dbReference>
<dbReference type="NCBIfam" id="TIGR00229">
    <property type="entry name" value="sensory_box"/>
    <property type="match status" value="1"/>
</dbReference>
<feature type="domain" description="Histidine kinase" evidence="13">
    <location>
        <begin position="163"/>
        <end position="376"/>
    </location>
</feature>
<dbReference type="Gene3D" id="3.30.565.10">
    <property type="entry name" value="Histidine kinase-like ATPase, C-terminal domain"/>
    <property type="match status" value="1"/>
</dbReference>
<dbReference type="PANTHER" id="PTHR42878">
    <property type="entry name" value="TWO-COMPONENT HISTIDINE KINASE"/>
    <property type="match status" value="1"/>
</dbReference>
<dbReference type="SMART" id="SM00387">
    <property type="entry name" value="HATPase_c"/>
    <property type="match status" value="1"/>
</dbReference>
<evidence type="ECO:0000256" key="6">
    <source>
        <dbReference type="ARBA" id="ARBA00022692"/>
    </source>
</evidence>
<evidence type="ECO:0000256" key="1">
    <source>
        <dbReference type="ARBA" id="ARBA00000085"/>
    </source>
</evidence>
<proteinExistence type="predicted"/>
<comment type="caution">
    <text evidence="15">The sequence shown here is derived from an EMBL/GenBank/DDBJ whole genome shotgun (WGS) entry which is preliminary data.</text>
</comment>
<evidence type="ECO:0000256" key="7">
    <source>
        <dbReference type="ARBA" id="ARBA00022741"/>
    </source>
</evidence>
<dbReference type="InterPro" id="IPR050351">
    <property type="entry name" value="BphY/WalK/GraS-like"/>
</dbReference>
<reference evidence="15 16" key="1">
    <citation type="submission" date="2019-12" db="EMBL/GenBank/DDBJ databases">
        <title>Genomic-based taxomic classification of the family Erythrobacteraceae.</title>
        <authorList>
            <person name="Xu L."/>
        </authorList>
    </citation>
    <scope>NUCLEOTIDE SEQUENCE [LARGE SCALE GENOMIC DNA]</scope>
    <source>
        <strain evidence="15 16">H32</strain>
    </source>
</reference>
<dbReference type="PRINTS" id="PR00344">
    <property type="entry name" value="BCTRLSENSOR"/>
</dbReference>
<dbReference type="InterPro" id="IPR036890">
    <property type="entry name" value="HATPase_C_sf"/>
</dbReference>
<dbReference type="PANTHER" id="PTHR42878:SF7">
    <property type="entry name" value="SENSOR HISTIDINE KINASE GLRK"/>
    <property type="match status" value="1"/>
</dbReference>
<dbReference type="InterPro" id="IPR005467">
    <property type="entry name" value="His_kinase_dom"/>
</dbReference>